<organism evidence="1 2">
    <name type="scientific">Parnassius mnemosyne</name>
    <name type="common">clouded apollo</name>
    <dbReference type="NCBI Taxonomy" id="213953"/>
    <lineage>
        <taxon>Eukaryota</taxon>
        <taxon>Metazoa</taxon>
        <taxon>Ecdysozoa</taxon>
        <taxon>Arthropoda</taxon>
        <taxon>Hexapoda</taxon>
        <taxon>Insecta</taxon>
        <taxon>Pterygota</taxon>
        <taxon>Neoptera</taxon>
        <taxon>Endopterygota</taxon>
        <taxon>Lepidoptera</taxon>
        <taxon>Glossata</taxon>
        <taxon>Ditrysia</taxon>
        <taxon>Papilionoidea</taxon>
        <taxon>Papilionidae</taxon>
        <taxon>Parnassiinae</taxon>
        <taxon>Parnassini</taxon>
        <taxon>Parnassius</taxon>
        <taxon>Driopa</taxon>
    </lineage>
</organism>
<dbReference type="Pfam" id="PF03564">
    <property type="entry name" value="DUF1759"/>
    <property type="match status" value="1"/>
</dbReference>
<name>A0AAV1K6A7_9NEOP</name>
<dbReference type="InterPro" id="IPR005312">
    <property type="entry name" value="DUF1759"/>
</dbReference>
<protein>
    <submittedName>
        <fullName evidence="1">Uncharacterized protein</fullName>
    </submittedName>
</protein>
<accession>A0AAV1K6A7</accession>
<gene>
    <name evidence="1" type="ORF">PARMNEM_LOCUS699</name>
</gene>
<evidence type="ECO:0000313" key="2">
    <source>
        <dbReference type="Proteomes" id="UP001314205"/>
    </source>
</evidence>
<proteinExistence type="predicted"/>
<dbReference type="EMBL" id="CAVLGL010000001">
    <property type="protein sequence ID" value="CAK1578646.1"/>
    <property type="molecule type" value="Genomic_DNA"/>
</dbReference>
<keyword evidence="2" id="KW-1185">Reference proteome</keyword>
<dbReference type="PANTHER" id="PTHR22954">
    <property type="entry name" value="RETROVIRAL PROTEASE-RELATED"/>
    <property type="match status" value="1"/>
</dbReference>
<dbReference type="AlphaFoldDB" id="A0AAV1K6A7"/>
<reference evidence="1 2" key="1">
    <citation type="submission" date="2023-11" db="EMBL/GenBank/DDBJ databases">
        <authorList>
            <person name="Hedman E."/>
            <person name="Englund M."/>
            <person name="Stromberg M."/>
            <person name="Nyberg Akerstrom W."/>
            <person name="Nylinder S."/>
            <person name="Jareborg N."/>
            <person name="Kallberg Y."/>
            <person name="Kronander E."/>
        </authorList>
    </citation>
    <scope>NUCLEOTIDE SEQUENCE [LARGE SCALE GENOMIC DNA]</scope>
</reference>
<dbReference type="PANTHER" id="PTHR22954:SF3">
    <property type="entry name" value="PROTEIN CBG08539"/>
    <property type="match status" value="1"/>
</dbReference>
<sequence>MSELKELIKQRGHIRARLTLFEKYLTPLMHCKETNTLKIHELNLRLNKLRDLSCTFEEVQSKIEMLNEDTGKQVEERETTENSFFYLIAQAQSLLEFFENSNRVEPSCNQTCNSYSNLKLPPLKIPPFDGAPNKWLSFRDTYLSLIHNNENIDDISKFHYLKSYLEGNVSSAINSVTVSSKNYATAWQLLCERYDNKRLLINELFSRYIYS</sequence>
<comment type="caution">
    <text evidence="1">The sequence shown here is derived from an EMBL/GenBank/DDBJ whole genome shotgun (WGS) entry which is preliminary data.</text>
</comment>
<evidence type="ECO:0000313" key="1">
    <source>
        <dbReference type="EMBL" id="CAK1578646.1"/>
    </source>
</evidence>
<dbReference type="Proteomes" id="UP001314205">
    <property type="component" value="Unassembled WGS sequence"/>
</dbReference>